<dbReference type="Pfam" id="PF00300">
    <property type="entry name" value="His_Phos_1"/>
    <property type="match status" value="1"/>
</dbReference>
<dbReference type="Gene3D" id="3.40.50.1240">
    <property type="entry name" value="Phosphoglycerate mutase-like"/>
    <property type="match status" value="1"/>
</dbReference>
<feature type="binding site" evidence="2">
    <location>
        <position position="61"/>
    </location>
    <ligand>
        <name>substrate</name>
    </ligand>
</feature>
<comment type="caution">
    <text evidence="3">The sequence shown here is derived from an EMBL/GenBank/DDBJ whole genome shotgun (WGS) entry which is preliminary data.</text>
</comment>
<dbReference type="EMBL" id="DACTCB010000004">
    <property type="protein sequence ID" value="HAT4307367.1"/>
    <property type="molecule type" value="Genomic_DNA"/>
</dbReference>
<dbReference type="AlphaFoldDB" id="A0A8H9UWG5"/>
<dbReference type="Proteomes" id="UP000859547">
    <property type="component" value="Unassembled WGS sequence"/>
</dbReference>
<accession>A0A8H9UWG5</accession>
<sequence>MKNIITIQHTQSIHHTNGMVGSWTDWDLSELGIKQANNIGRNLSRELGNKKYVMYSSDLLRAKNTAKIIGKYLGVEPILASELRERNLGRCVGKSVKWLKENIEKQEKSIDDRIFSDAESRRDEWNRLLPFFNKLMASEHENIIIVSHGDLLSVFNTMWLGLEVETLNKSEIFGLAGGVTFMEETADGKRFIKRMSDMFYIK</sequence>
<protein>
    <submittedName>
        <fullName evidence="3">Histidine phosphatase family protein</fullName>
    </submittedName>
</protein>
<dbReference type="CDD" id="cd07067">
    <property type="entry name" value="HP_PGM_like"/>
    <property type="match status" value="1"/>
</dbReference>
<dbReference type="SMART" id="SM00855">
    <property type="entry name" value="PGAM"/>
    <property type="match status" value="1"/>
</dbReference>
<feature type="active site" description="Tele-phosphohistidine intermediate" evidence="1">
    <location>
        <position position="9"/>
    </location>
</feature>
<evidence type="ECO:0000313" key="3">
    <source>
        <dbReference type="EMBL" id="HAT4307367.1"/>
    </source>
</evidence>
<feature type="active site" description="Proton donor/acceptor" evidence="1">
    <location>
        <position position="85"/>
    </location>
</feature>
<dbReference type="SUPFAM" id="SSF53254">
    <property type="entry name" value="Phosphoglycerate mutase-like"/>
    <property type="match status" value="1"/>
</dbReference>
<gene>
    <name evidence="3" type="ORF">I9080_001147</name>
</gene>
<dbReference type="GO" id="GO:0016791">
    <property type="term" value="F:phosphatase activity"/>
    <property type="evidence" value="ECO:0007669"/>
    <property type="project" value="TreeGrafter"/>
</dbReference>
<dbReference type="InterPro" id="IPR029033">
    <property type="entry name" value="His_PPase_superfam"/>
</dbReference>
<dbReference type="InterPro" id="IPR050275">
    <property type="entry name" value="PGM_Phosphatase"/>
</dbReference>
<dbReference type="GO" id="GO:0005737">
    <property type="term" value="C:cytoplasm"/>
    <property type="evidence" value="ECO:0007669"/>
    <property type="project" value="TreeGrafter"/>
</dbReference>
<evidence type="ECO:0000256" key="2">
    <source>
        <dbReference type="PIRSR" id="PIRSR613078-2"/>
    </source>
</evidence>
<reference evidence="3" key="1">
    <citation type="journal article" date="2018" name="Genome Biol.">
        <title>SKESA: strategic k-mer extension for scrupulous assemblies.</title>
        <authorList>
            <person name="Souvorov A."/>
            <person name="Agarwala R."/>
            <person name="Lipman D.J."/>
        </authorList>
    </citation>
    <scope>NUCLEOTIDE SEQUENCE</scope>
    <source>
        <strain evidence="3">C8</strain>
    </source>
</reference>
<dbReference type="PANTHER" id="PTHR48100">
    <property type="entry name" value="BROAD-SPECIFICITY PHOSPHATASE YOR283W-RELATED"/>
    <property type="match status" value="1"/>
</dbReference>
<organism evidence="3">
    <name type="scientific">Clostridium perfringens</name>
    <dbReference type="NCBI Taxonomy" id="1502"/>
    <lineage>
        <taxon>Bacteria</taxon>
        <taxon>Bacillati</taxon>
        <taxon>Bacillota</taxon>
        <taxon>Clostridia</taxon>
        <taxon>Eubacteriales</taxon>
        <taxon>Clostridiaceae</taxon>
        <taxon>Clostridium</taxon>
    </lineage>
</organism>
<evidence type="ECO:0000256" key="1">
    <source>
        <dbReference type="PIRSR" id="PIRSR613078-1"/>
    </source>
</evidence>
<dbReference type="PANTHER" id="PTHR48100:SF1">
    <property type="entry name" value="HISTIDINE PHOSPHATASE FAMILY PROTEIN-RELATED"/>
    <property type="match status" value="1"/>
</dbReference>
<proteinExistence type="predicted"/>
<name>A0A8H9UWG5_CLOPF</name>
<dbReference type="InterPro" id="IPR013078">
    <property type="entry name" value="His_Pase_superF_clade-1"/>
</dbReference>
<reference evidence="3" key="2">
    <citation type="submission" date="2020-07" db="EMBL/GenBank/DDBJ databases">
        <authorList>
            <consortium name="NCBI Pathogen Detection Project"/>
        </authorList>
    </citation>
    <scope>NUCLEOTIDE SEQUENCE</scope>
    <source>
        <strain evidence="3">C8</strain>
    </source>
</reference>